<dbReference type="OrthoDB" id="107984at2157"/>
<reference evidence="1" key="1">
    <citation type="journal article" date="2005" name="Int. J. Syst. Evol. Microbiol.">
        <title>Methanofollis formosanus sp. nov., isolated from a fish pond.</title>
        <authorList>
            <person name="Wu S.Y."/>
            <person name="Chen S.C."/>
            <person name="Lai M.C."/>
        </authorList>
    </citation>
    <scope>NUCLEOTIDE SEQUENCE</scope>
    <source>
        <strain evidence="1">ML15</strain>
    </source>
</reference>
<proteinExistence type="predicted"/>
<evidence type="ECO:0000313" key="1">
    <source>
        <dbReference type="EMBL" id="QYZ80055.1"/>
    </source>
</evidence>
<reference evidence="1" key="2">
    <citation type="submission" date="2019-03" db="EMBL/GenBank/DDBJ databases">
        <authorList>
            <person name="Chen S.-C."/>
            <person name="Wu S.-Y."/>
            <person name="Lai M.-C."/>
        </authorList>
    </citation>
    <scope>NUCLEOTIDE SEQUENCE</scope>
    <source>
        <strain evidence="1">ML15</strain>
    </source>
</reference>
<organism evidence="1 2">
    <name type="scientific">Methanofollis formosanus</name>
    <dbReference type="NCBI Taxonomy" id="299308"/>
    <lineage>
        <taxon>Archaea</taxon>
        <taxon>Methanobacteriati</taxon>
        <taxon>Methanobacteriota</taxon>
        <taxon>Stenosarchaea group</taxon>
        <taxon>Methanomicrobia</taxon>
        <taxon>Methanomicrobiales</taxon>
        <taxon>Methanomicrobiaceae</taxon>
        <taxon>Methanofollis</taxon>
    </lineage>
</organism>
<dbReference type="AlphaFoldDB" id="A0A8G1EGR0"/>
<evidence type="ECO:0008006" key="3">
    <source>
        <dbReference type="Google" id="ProtNLM"/>
    </source>
</evidence>
<dbReference type="EMBL" id="CP037968">
    <property type="protein sequence ID" value="QYZ80055.1"/>
    <property type="molecule type" value="Genomic_DNA"/>
</dbReference>
<dbReference type="RefSeq" id="WP_220681364.1">
    <property type="nucleotide sequence ID" value="NZ_CP037968.1"/>
</dbReference>
<sequence>MTPVTAREKVWFLDTNVFAHWVLGEGKVLRYLCDDLDLHDEFFQIYQKRYHNSITFIEKIFEKRQEGLSDEFYVSSLATNELFAAIRDEVRSILFFKNGVPISRWRDARNNPDISAGCYEKIYEMTLQSFDSLFENHGIVIIPEFPPWDDPNYWSILSSILFLIKETKTQDATLLTTAILNRAHYFVTLDTPLIRSAKKSIHSHYSLALVNPTEGLQILRNRT</sequence>
<keyword evidence="2" id="KW-1185">Reference proteome</keyword>
<name>A0A8G1EGR0_9EURY</name>
<dbReference type="Proteomes" id="UP000826709">
    <property type="component" value="Chromosome"/>
</dbReference>
<protein>
    <recommendedName>
        <fullName evidence="3">PIN domain-containing protein</fullName>
    </recommendedName>
</protein>
<accession>A0A8G1EGR0</accession>
<gene>
    <name evidence="1" type="ORF">E2N92_11775</name>
</gene>
<dbReference type="KEGG" id="mfk:E2N92_11775"/>
<evidence type="ECO:0000313" key="2">
    <source>
        <dbReference type="Proteomes" id="UP000826709"/>
    </source>
</evidence>